<dbReference type="Gene3D" id="3.40.50.2300">
    <property type="match status" value="2"/>
</dbReference>
<keyword evidence="2" id="KW-0805">Transcription regulation</keyword>
<name>G8QVR5_SPHPG</name>
<evidence type="ECO:0000313" key="6">
    <source>
        <dbReference type="EMBL" id="AEV29357.1"/>
    </source>
</evidence>
<protein>
    <submittedName>
        <fullName evidence="6">Transcriptional regulator</fullName>
    </submittedName>
</protein>
<dbReference type="InterPro" id="IPR046335">
    <property type="entry name" value="LacI/GalR-like_sensor"/>
</dbReference>
<dbReference type="GO" id="GO:0003700">
    <property type="term" value="F:DNA-binding transcription factor activity"/>
    <property type="evidence" value="ECO:0007669"/>
    <property type="project" value="TreeGrafter"/>
</dbReference>
<evidence type="ECO:0000313" key="7">
    <source>
        <dbReference type="Proteomes" id="UP000005632"/>
    </source>
</evidence>
<dbReference type="SUPFAM" id="SSF47413">
    <property type="entry name" value="lambda repressor-like DNA-binding domains"/>
    <property type="match status" value="1"/>
</dbReference>
<evidence type="ECO:0000256" key="4">
    <source>
        <dbReference type="ARBA" id="ARBA00023163"/>
    </source>
</evidence>
<feature type="domain" description="HTH lacI-type" evidence="5">
    <location>
        <begin position="5"/>
        <end position="59"/>
    </location>
</feature>
<dbReference type="InterPro" id="IPR010982">
    <property type="entry name" value="Lambda_DNA-bd_dom_sf"/>
</dbReference>
<evidence type="ECO:0000256" key="1">
    <source>
        <dbReference type="ARBA" id="ARBA00022491"/>
    </source>
</evidence>
<sequence>MSSPVTIMDVAKRAKVSPATVTHTLNGKRPVGEETKAKVLKAIDSLGYVPSWNASRMKQGKSGIIGCLAADITETFVNQIVRGIEHGLSGGEYSLFFVSGIEFGHDLKRAYEFLKSHKVDGILFCHHIPLWQDFSIDTKNADIPIVSVNMDTPNMISVIPDNCNGGYQAADHLFGCGMRHPAMICGPEDRLSVKDRLSGFKNRVREQGLPFDETALYFGPYDYDHGFTAAKDLMDSHPLTDGIFCANDYIAAGVIARLQQMNIEVPRQVRVLGFDNRDFSSFWNIPITTFELPLQEMGMLGMSLLRNCIDTGTYIQEKRVLQSKLIPRKSTRG</sequence>
<dbReference type="Pfam" id="PF13377">
    <property type="entry name" value="Peripla_BP_3"/>
    <property type="match status" value="1"/>
</dbReference>
<keyword evidence="3" id="KW-0238">DNA-binding</keyword>
<evidence type="ECO:0000256" key="2">
    <source>
        <dbReference type="ARBA" id="ARBA00023015"/>
    </source>
</evidence>
<dbReference type="CDD" id="cd06267">
    <property type="entry name" value="PBP1_LacI_sugar_binding-like"/>
    <property type="match status" value="1"/>
</dbReference>
<dbReference type="STRING" id="158190.SpiGrapes_1547"/>
<dbReference type="EMBL" id="CP003155">
    <property type="protein sequence ID" value="AEV29357.1"/>
    <property type="molecule type" value="Genomic_DNA"/>
</dbReference>
<dbReference type="KEGG" id="sgp:SpiGrapes_1547"/>
<dbReference type="OrthoDB" id="367059at2"/>
<evidence type="ECO:0000259" key="5">
    <source>
        <dbReference type="PROSITE" id="PS50932"/>
    </source>
</evidence>
<dbReference type="GO" id="GO:0000976">
    <property type="term" value="F:transcription cis-regulatory region binding"/>
    <property type="evidence" value="ECO:0007669"/>
    <property type="project" value="TreeGrafter"/>
</dbReference>
<keyword evidence="4" id="KW-0804">Transcription</keyword>
<dbReference type="CDD" id="cd01392">
    <property type="entry name" value="HTH_LacI"/>
    <property type="match status" value="1"/>
</dbReference>
<dbReference type="Pfam" id="PF00356">
    <property type="entry name" value="LacI"/>
    <property type="match status" value="1"/>
</dbReference>
<dbReference type="eggNOG" id="COG1609">
    <property type="taxonomic scope" value="Bacteria"/>
</dbReference>
<keyword evidence="1" id="KW-0678">Repressor</keyword>
<dbReference type="InterPro" id="IPR000843">
    <property type="entry name" value="HTH_LacI"/>
</dbReference>
<dbReference type="RefSeq" id="WP_014270205.1">
    <property type="nucleotide sequence ID" value="NC_016633.1"/>
</dbReference>
<dbReference type="PANTHER" id="PTHR30146:SF148">
    <property type="entry name" value="HTH-TYPE TRANSCRIPTIONAL REPRESSOR PURR-RELATED"/>
    <property type="match status" value="1"/>
</dbReference>
<dbReference type="SMART" id="SM00354">
    <property type="entry name" value="HTH_LACI"/>
    <property type="match status" value="1"/>
</dbReference>
<proteinExistence type="predicted"/>
<keyword evidence="7" id="KW-1185">Reference proteome</keyword>
<dbReference type="HOGENOM" id="CLU_037628_6_4_12"/>
<accession>G8QVR5</accession>
<dbReference type="Gene3D" id="1.10.260.40">
    <property type="entry name" value="lambda repressor-like DNA-binding domains"/>
    <property type="match status" value="1"/>
</dbReference>
<dbReference type="AlphaFoldDB" id="G8QVR5"/>
<gene>
    <name evidence="6" type="ordered locus">SpiGrapes_1547</name>
</gene>
<dbReference type="InterPro" id="IPR028082">
    <property type="entry name" value="Peripla_BP_I"/>
</dbReference>
<reference evidence="6 7" key="1">
    <citation type="submission" date="2011-11" db="EMBL/GenBank/DDBJ databases">
        <title>Complete sequence of Spirochaeta sp. grapes.</title>
        <authorList>
            <consortium name="US DOE Joint Genome Institute"/>
            <person name="Lucas S."/>
            <person name="Han J."/>
            <person name="Lapidus A."/>
            <person name="Cheng J.-F."/>
            <person name="Goodwin L."/>
            <person name="Pitluck S."/>
            <person name="Peters L."/>
            <person name="Ovchinnikova G."/>
            <person name="Munk A.C."/>
            <person name="Detter J.C."/>
            <person name="Han C."/>
            <person name="Tapia R."/>
            <person name="Land M."/>
            <person name="Hauser L."/>
            <person name="Kyrpides N."/>
            <person name="Ivanova N."/>
            <person name="Pagani I."/>
            <person name="Ritalahtilisa K."/>
            <person name="Loeffler F."/>
            <person name="Woyke T."/>
        </authorList>
    </citation>
    <scope>NUCLEOTIDE SEQUENCE [LARGE SCALE GENOMIC DNA]</scope>
    <source>
        <strain evidence="7">ATCC BAA-1885 / DSM 22778 / Grapes</strain>
    </source>
</reference>
<organism evidence="6 7">
    <name type="scientific">Sphaerochaeta pleomorpha (strain ATCC BAA-1885 / DSM 22778 / Grapes)</name>
    <dbReference type="NCBI Taxonomy" id="158190"/>
    <lineage>
        <taxon>Bacteria</taxon>
        <taxon>Pseudomonadati</taxon>
        <taxon>Spirochaetota</taxon>
        <taxon>Spirochaetia</taxon>
        <taxon>Spirochaetales</taxon>
        <taxon>Sphaerochaetaceae</taxon>
        <taxon>Sphaerochaeta</taxon>
    </lineage>
</organism>
<evidence type="ECO:0000256" key="3">
    <source>
        <dbReference type="ARBA" id="ARBA00023125"/>
    </source>
</evidence>
<dbReference type="SUPFAM" id="SSF53822">
    <property type="entry name" value="Periplasmic binding protein-like I"/>
    <property type="match status" value="1"/>
</dbReference>
<dbReference type="PROSITE" id="PS50932">
    <property type="entry name" value="HTH_LACI_2"/>
    <property type="match status" value="1"/>
</dbReference>
<dbReference type="Proteomes" id="UP000005632">
    <property type="component" value="Chromosome"/>
</dbReference>
<dbReference type="PANTHER" id="PTHR30146">
    <property type="entry name" value="LACI-RELATED TRANSCRIPTIONAL REPRESSOR"/>
    <property type="match status" value="1"/>
</dbReference>